<feature type="binding site" evidence="15">
    <location>
        <position position="1101"/>
    </location>
    <ligand>
        <name>Mg(2+)</name>
        <dbReference type="ChEBI" id="CHEBI:18420"/>
    </ligand>
</feature>
<feature type="region of interest" description="DNA-binding and helicase activity, interacts with RecC" evidence="15">
    <location>
        <begin position="1"/>
        <end position="851"/>
    </location>
</feature>
<dbReference type="Pfam" id="PF13361">
    <property type="entry name" value="UvrD_C"/>
    <property type="match status" value="1"/>
</dbReference>
<dbReference type="Pfam" id="PF00580">
    <property type="entry name" value="UvrD-helicase"/>
    <property type="match status" value="1"/>
</dbReference>
<comment type="domain">
    <text evidence="15">The C-terminal domain has nuclease activity and interacts with RecD. It interacts with RecA, facilitating its loading onto ssDNA.</text>
</comment>
<keyword evidence="6 15" id="KW-0347">Helicase</keyword>
<dbReference type="PANTHER" id="PTHR11070">
    <property type="entry name" value="UVRD / RECB / PCRA DNA HELICASE FAMILY MEMBER"/>
    <property type="match status" value="1"/>
</dbReference>
<feature type="domain" description="UvrD-like helicase C-terminal" evidence="18">
    <location>
        <begin position="479"/>
        <end position="741"/>
    </location>
</feature>
<feature type="active site" description="For nuclease activity" evidence="15">
    <location>
        <position position="1101"/>
    </location>
</feature>
<dbReference type="Gene3D" id="3.40.50.300">
    <property type="entry name" value="P-loop containing nucleotide triphosphate hydrolases"/>
    <property type="match status" value="2"/>
</dbReference>
<keyword evidence="3 15" id="KW-0547">Nucleotide-binding</keyword>
<comment type="catalytic activity">
    <reaction evidence="13 15">
        <text>Couples ATP hydrolysis with the unwinding of duplex DNA by translocating in the 3'-5' direction.</text>
        <dbReference type="EC" id="5.6.2.4"/>
    </reaction>
</comment>
<dbReference type="CDD" id="cd22352">
    <property type="entry name" value="RecB_C-like"/>
    <property type="match status" value="1"/>
</dbReference>
<dbReference type="GO" id="GO:0009338">
    <property type="term" value="C:exodeoxyribonuclease V complex"/>
    <property type="evidence" value="ECO:0007669"/>
    <property type="project" value="TreeGrafter"/>
</dbReference>
<comment type="cofactor">
    <cofactor evidence="15">
        <name>Mg(2+)</name>
        <dbReference type="ChEBI" id="CHEBI:18420"/>
    </cofactor>
    <text evidence="15">Binds 1 Mg(2+) ion per subunit.</text>
</comment>
<comment type="domain">
    <text evidence="15">The N-terminal DNA-binding domain is a ssDNA-dependent ATPase and has ATP-dependent 3'-5' helicase function. This domain interacts with RecC.</text>
</comment>
<evidence type="ECO:0000259" key="18">
    <source>
        <dbReference type="PROSITE" id="PS51217"/>
    </source>
</evidence>
<keyword evidence="9 15" id="KW-0460">Magnesium</keyword>
<dbReference type="HAMAP" id="MF_01485">
    <property type="entry name" value="RecB"/>
    <property type="match status" value="1"/>
</dbReference>
<dbReference type="PROSITE" id="PS51198">
    <property type="entry name" value="UVRD_HELICASE_ATP_BIND"/>
    <property type="match status" value="1"/>
</dbReference>
<feature type="domain" description="UvrD-like helicase ATP-binding" evidence="17">
    <location>
        <begin position="1"/>
        <end position="448"/>
    </location>
</feature>
<dbReference type="GO" id="GO:0005524">
    <property type="term" value="F:ATP binding"/>
    <property type="evidence" value="ECO:0007669"/>
    <property type="project" value="UniProtKB-UniRule"/>
</dbReference>
<comment type="subunit">
    <text evidence="15">Heterotrimer of RecB, RecC and RecD. All subunits contribute to DNA-binding. Interacts with RecA.</text>
</comment>
<dbReference type="PANTHER" id="PTHR11070:SF23">
    <property type="entry name" value="RECBCD ENZYME SUBUNIT RECB"/>
    <property type="match status" value="1"/>
</dbReference>
<comment type="function">
    <text evidence="15">A helicase/nuclease that prepares dsDNA breaks (DSB) for recombinational DNA repair. Binds to DSBs and unwinds DNA via a highly rapid and processive ATP-dependent bidirectional helicase activity. Unwinds dsDNA until it encounters a Chi (crossover hotspot instigator) sequence from the 3' direction. Cuts ssDNA a few nucleotides 3' to the Chi site. The properties and activities of the enzyme are changed at Chi. The Chi-altered holoenzyme produces a long 3'-ssDNA overhang and facilitates RecA-binding to the ssDNA for homologous DNA recombination and repair. Holoenzyme degrades any linearized DNA that is unable to undergo homologous recombination. In the holoenzyme this subunit contributes ATPase, 3'-5' helicase, exonuclease activity and loads RecA onto ssDNA.</text>
</comment>
<dbReference type="InterPro" id="IPR011335">
    <property type="entry name" value="Restrct_endonuc-II-like"/>
</dbReference>
<dbReference type="InterPro" id="IPR014016">
    <property type="entry name" value="UvrD-like_ATP-bd"/>
</dbReference>
<proteinExistence type="inferred from homology"/>
<keyword evidence="12 15" id="KW-0413">Isomerase</keyword>
<dbReference type="GO" id="GO:0003677">
    <property type="term" value="F:DNA binding"/>
    <property type="evidence" value="ECO:0007669"/>
    <property type="project" value="UniProtKB-UniRule"/>
</dbReference>
<comment type="miscellaneous">
    <text evidence="15">In the RecBCD complex, RecB has a slow 3'-5' helicase, an exonuclease activity and loads RecA onto ssDNA, RecD has a fast 5'-3' helicase activity, while RecC stimulates the ATPase and processivity of the RecB helicase and contributes to recognition of the Chi site.</text>
</comment>
<keyword evidence="8 15" id="KW-0067">ATP-binding</keyword>
<dbReference type="SUPFAM" id="SSF52540">
    <property type="entry name" value="P-loop containing nucleoside triphosphate hydrolases"/>
    <property type="match status" value="1"/>
</dbReference>
<dbReference type="InterPro" id="IPR000212">
    <property type="entry name" value="DNA_helicase_UvrD/REP"/>
</dbReference>
<dbReference type="GO" id="GO:0008854">
    <property type="term" value="F:exodeoxyribonuclease V activity"/>
    <property type="evidence" value="ECO:0007669"/>
    <property type="project" value="UniProtKB-EC"/>
</dbReference>
<name>A0A975F6V8_9GAMM</name>
<evidence type="ECO:0000256" key="7">
    <source>
        <dbReference type="ARBA" id="ARBA00022839"/>
    </source>
</evidence>
<feature type="binding site" evidence="15">
    <location>
        <position position="1088"/>
    </location>
    <ligand>
        <name>Mg(2+)</name>
        <dbReference type="ChEBI" id="CHEBI:18420"/>
    </ligand>
</feature>
<dbReference type="InterPro" id="IPR027417">
    <property type="entry name" value="P-loop_NTPase"/>
</dbReference>
<dbReference type="EC" id="3.1.11.5" evidence="15"/>
<dbReference type="KEGG" id="tun:J9260_09625"/>
<evidence type="ECO:0000256" key="11">
    <source>
        <dbReference type="ARBA" id="ARBA00023204"/>
    </source>
</evidence>
<evidence type="ECO:0000256" key="5">
    <source>
        <dbReference type="ARBA" id="ARBA00022801"/>
    </source>
</evidence>
<dbReference type="RefSeq" id="WP_210217580.1">
    <property type="nucleotide sequence ID" value="NZ_CP072793.1"/>
</dbReference>
<dbReference type="NCBIfam" id="TIGR00609">
    <property type="entry name" value="recB"/>
    <property type="match status" value="1"/>
</dbReference>
<evidence type="ECO:0000256" key="10">
    <source>
        <dbReference type="ARBA" id="ARBA00023125"/>
    </source>
</evidence>
<dbReference type="Proteomes" id="UP000672009">
    <property type="component" value="Chromosome"/>
</dbReference>
<dbReference type="EMBL" id="CP072793">
    <property type="protein sequence ID" value="QTR52014.1"/>
    <property type="molecule type" value="Genomic_DNA"/>
</dbReference>
<evidence type="ECO:0000256" key="8">
    <source>
        <dbReference type="ARBA" id="ARBA00022840"/>
    </source>
</evidence>
<keyword evidence="7 15" id="KW-0269">Exonuclease</keyword>
<evidence type="ECO:0000256" key="6">
    <source>
        <dbReference type="ARBA" id="ARBA00022806"/>
    </source>
</evidence>
<keyword evidence="11 15" id="KW-0234">DNA repair</keyword>
<dbReference type="GO" id="GO:0005829">
    <property type="term" value="C:cytosol"/>
    <property type="evidence" value="ECO:0007669"/>
    <property type="project" value="TreeGrafter"/>
</dbReference>
<comment type="similarity">
    <text evidence="15">Belongs to the helicase family. UvrD subfamily.</text>
</comment>
<evidence type="ECO:0000256" key="16">
    <source>
        <dbReference type="PROSITE-ProRule" id="PRU00560"/>
    </source>
</evidence>
<evidence type="ECO:0000313" key="20">
    <source>
        <dbReference type="Proteomes" id="UP000672009"/>
    </source>
</evidence>
<dbReference type="PROSITE" id="PS51217">
    <property type="entry name" value="UVRD_HELICASE_CTER"/>
    <property type="match status" value="1"/>
</dbReference>
<dbReference type="InterPro" id="IPR014017">
    <property type="entry name" value="DNA_helicase_UvrD-like_C"/>
</dbReference>
<dbReference type="Pfam" id="PF12705">
    <property type="entry name" value="PDDEXK_1"/>
    <property type="match status" value="1"/>
</dbReference>
<evidence type="ECO:0000256" key="12">
    <source>
        <dbReference type="ARBA" id="ARBA00023235"/>
    </source>
</evidence>
<dbReference type="EC" id="5.6.2.4" evidence="15"/>
<keyword evidence="2 15" id="KW-0479">Metal-binding</keyword>
<dbReference type="GO" id="GO:0000287">
    <property type="term" value="F:magnesium ion binding"/>
    <property type="evidence" value="ECO:0007669"/>
    <property type="project" value="UniProtKB-UniRule"/>
</dbReference>
<dbReference type="Gene3D" id="1.10.3170.10">
    <property type="entry name" value="Recbcd, chain B, domain 2"/>
    <property type="match status" value="1"/>
</dbReference>
<evidence type="ECO:0000256" key="15">
    <source>
        <dbReference type="HAMAP-Rule" id="MF_01485"/>
    </source>
</evidence>
<evidence type="ECO:0000256" key="13">
    <source>
        <dbReference type="ARBA" id="ARBA00034617"/>
    </source>
</evidence>
<dbReference type="InterPro" id="IPR004586">
    <property type="entry name" value="RecB"/>
</dbReference>
<sequence>MQTLNAPTVPLTGINLIEASAGTGKTWTISWLYLRLVAEEGLRVDQILVVTYTEAATAELRDRIRKRLADALAFLEGRDSGETYSSLLTQDSPEVCITRLQLALVSFDEAAVFTIHGFCKRVLTENAFEARLPFESELVANEDNLLLELADTFWYQHFLKPSDVHLRLLQQQGLTPDKLLATVRLFIGKPYLHEVIPAVADDSFTQAKAAFNSAMSAAASVWREQQTNIQALLHEALSGKVLNAQTYKADKVNTWLLLIEAAFTSGVVEKDAAEALEKLGARYLQSKTNKAKSPPTHAFFDALDVLHEAHTGLQALLPGVLEHLRLQLLHYLRRELPLRKQQRGLLTFDDLLLQLEQALTRHPSFAQRLAAQYQAALIDEFQDTDPIQYAIFGCIYPPSAAEQLQRVFYVGDPKQAIYGFRGADIHTYLQAAHHAQQRYTLGQNFRSHADLLAALNHLFGQSSNPFRGEIAYEEVVAGKDQAAIFLPAADEETPLPPLRLWEWDVPEEHRGSDVEDALAAATADDIARLLNAGQQGQAVIGDKPLRSGDIAVLVRTSRQGERVRNALLERGIASVQRSRDSIFSTREASEWRAVLRAIAEPGNEAALKQALITELFGYSAEQLHALEQQPALLESALEAFHDWHKIWKTQGFMPMFRRWLHQQQRDQYLLGFVDGERRLTNLLHLAELIHTETRLHGHGMHALIRWLQQKAEAAEAEETHQLRLESDAELVQIVTIHKSKGLEYAVVYCPYLWQEREPSKHAWFSWYDTTQGEGVPCLQADSLATDAQRQQRWEEEKAENLRLLYVALTRAKYHCTLAVVTGAVSRFDYYSALGWLLFGDLPQQAAILGKATKDKMQAPERQALMQAQLKAIVSTSPGTIGLESVPLISELRRYCPPVVSAEPPIAQAPLRLRATLKVGSFSGLVAGKDDEKPDYDSLALLNTSALGRDNGRGDVFPRGAQAGSCLHKMLEEMDFMQSVAAQRDSVLLPALQRHGMAERWLPAAERLLEQVLHTSLIAAATGGQTLAQLPKARRMDELEFYFWVDRFRLPALQRVLREYLPVEWTAIHAAIERLKFPLLTGYMKGFIDLIFEADGQYYIVDYKSNELGATAADYAFDAMQQAMAEHHYYLQYLIYSVALQRYLRLRLADYAWETHVGGVLYLFLRGMQPSVAGSGVFFHKPDAALIDALDQVMG</sequence>
<dbReference type="InterPro" id="IPR038726">
    <property type="entry name" value="PDDEXK_AddAB-type"/>
</dbReference>
<evidence type="ECO:0000256" key="14">
    <source>
        <dbReference type="ARBA" id="ARBA00048988"/>
    </source>
</evidence>
<evidence type="ECO:0000256" key="2">
    <source>
        <dbReference type="ARBA" id="ARBA00022723"/>
    </source>
</evidence>
<evidence type="ECO:0000256" key="1">
    <source>
        <dbReference type="ARBA" id="ARBA00022722"/>
    </source>
</evidence>
<feature type="binding site" evidence="15">
    <location>
        <position position="967"/>
    </location>
    <ligand>
        <name>Mg(2+)</name>
        <dbReference type="ChEBI" id="CHEBI:18420"/>
    </ligand>
</feature>
<dbReference type="AlphaFoldDB" id="A0A975F6V8"/>
<organism evidence="19 20">
    <name type="scientific">Thiothrix unzii</name>
    <dbReference type="NCBI Taxonomy" id="111769"/>
    <lineage>
        <taxon>Bacteria</taxon>
        <taxon>Pseudomonadati</taxon>
        <taxon>Pseudomonadota</taxon>
        <taxon>Gammaproteobacteria</taxon>
        <taxon>Thiotrichales</taxon>
        <taxon>Thiotrichaceae</taxon>
        <taxon>Thiothrix</taxon>
    </lineage>
</organism>
<keyword evidence="20" id="KW-1185">Reference proteome</keyword>
<keyword evidence="10 15" id="KW-0238">DNA-binding</keyword>
<comment type="catalytic activity">
    <reaction evidence="15">
        <text>Exonucleolytic cleavage (in the presence of ATP) in either 5'- to 3'- or 3'- to 5'-direction to yield 5'-phosphooligonucleotides.</text>
        <dbReference type="EC" id="3.1.11.5"/>
    </reaction>
</comment>
<dbReference type="Gene3D" id="3.90.320.10">
    <property type="match status" value="1"/>
</dbReference>
<dbReference type="GO" id="GO:0043138">
    <property type="term" value="F:3'-5' DNA helicase activity"/>
    <property type="evidence" value="ECO:0007669"/>
    <property type="project" value="UniProtKB-UniRule"/>
</dbReference>
<dbReference type="Gene3D" id="1.10.486.10">
    <property type="entry name" value="PCRA, domain 4"/>
    <property type="match status" value="1"/>
</dbReference>
<evidence type="ECO:0000259" key="17">
    <source>
        <dbReference type="PROSITE" id="PS51198"/>
    </source>
</evidence>
<accession>A0A975F6V8</accession>
<evidence type="ECO:0000313" key="19">
    <source>
        <dbReference type="EMBL" id="QTR52014.1"/>
    </source>
</evidence>
<reference evidence="19" key="1">
    <citation type="submission" date="2021-04" db="EMBL/GenBank/DDBJ databases">
        <title>Genomics, taxonomy and metabolism of representatives of sulfur bacteria of the genus Thiothrix: Thiothrix fructosivorans QT, Thiothrix unzii A1T and three new species, Thiothrix subterranea sp. nov., Thiothrix litoralis sp. nov. and 'Candidatus Thiothrix anitrata' sp. nov.</title>
        <authorList>
            <person name="Ravin N.V."/>
            <person name="Smolyakov D."/>
            <person name="Rudenko T.S."/>
            <person name="Mardanov A.V."/>
            <person name="Beletsky A.V."/>
            <person name="Markov N.D."/>
            <person name="Fomenkov A.I."/>
            <person name="Roberts R.J."/>
            <person name="Karnachuk O.V."/>
            <person name="Novikov A."/>
            <person name="Grabovich M.Y."/>
        </authorList>
    </citation>
    <scope>NUCLEOTIDE SEQUENCE</scope>
    <source>
        <strain evidence="19">A1</strain>
    </source>
</reference>
<comment type="catalytic activity">
    <reaction evidence="14 15">
        <text>ATP + H2O = ADP + phosphate + H(+)</text>
        <dbReference type="Rhea" id="RHEA:13065"/>
        <dbReference type="ChEBI" id="CHEBI:15377"/>
        <dbReference type="ChEBI" id="CHEBI:15378"/>
        <dbReference type="ChEBI" id="CHEBI:30616"/>
        <dbReference type="ChEBI" id="CHEBI:43474"/>
        <dbReference type="ChEBI" id="CHEBI:456216"/>
        <dbReference type="EC" id="5.6.2.4"/>
    </reaction>
</comment>
<keyword evidence="5 15" id="KW-0378">Hydrolase</keyword>
<keyword evidence="4 15" id="KW-0227">DNA damage</keyword>
<gene>
    <name evidence="15 19" type="primary">recB</name>
    <name evidence="19" type="ORF">J9260_09625</name>
</gene>
<keyword evidence="1 15" id="KW-0540">Nuclease</keyword>
<feature type="binding site" evidence="16">
    <location>
        <begin position="19"/>
        <end position="26"/>
    </location>
    <ligand>
        <name>ATP</name>
        <dbReference type="ChEBI" id="CHEBI:30616"/>
    </ligand>
</feature>
<evidence type="ECO:0000256" key="4">
    <source>
        <dbReference type="ARBA" id="ARBA00022763"/>
    </source>
</evidence>
<protein>
    <recommendedName>
        <fullName evidence="15">RecBCD enzyme subunit RecB</fullName>
        <ecNumber evidence="15">3.1.11.5</ecNumber>
        <ecNumber evidence="15">5.6.2.4</ecNumber>
    </recommendedName>
    <alternativeName>
        <fullName evidence="15">DNA 3'-5' helicase subunit RecB</fullName>
    </alternativeName>
    <alternativeName>
        <fullName evidence="15">Exonuclease V subunit RecB</fullName>
        <shortName evidence="15">ExoV subunit RecB</shortName>
    </alternativeName>
    <alternativeName>
        <fullName evidence="15">Helicase/nuclease RecBCD subunit RecB</fullName>
    </alternativeName>
</protein>
<feature type="region of interest" description="Nuclease activity, interacts with RecD and RecA" evidence="15">
    <location>
        <begin position="915"/>
        <end position="1194"/>
    </location>
</feature>
<dbReference type="InterPro" id="IPR011604">
    <property type="entry name" value="PDDEXK-like_dom_sf"/>
</dbReference>
<evidence type="ECO:0000256" key="9">
    <source>
        <dbReference type="ARBA" id="ARBA00022842"/>
    </source>
</evidence>
<dbReference type="SUPFAM" id="SSF52980">
    <property type="entry name" value="Restriction endonuclease-like"/>
    <property type="match status" value="1"/>
</dbReference>
<dbReference type="GO" id="GO:0000724">
    <property type="term" value="P:double-strand break repair via homologous recombination"/>
    <property type="evidence" value="ECO:0007669"/>
    <property type="project" value="UniProtKB-UniRule"/>
</dbReference>
<evidence type="ECO:0000256" key="3">
    <source>
        <dbReference type="ARBA" id="ARBA00022741"/>
    </source>
</evidence>